<keyword evidence="2" id="KW-1185">Reference proteome</keyword>
<protein>
    <submittedName>
        <fullName evidence="1">Uncharacterized protein</fullName>
    </submittedName>
</protein>
<evidence type="ECO:0000313" key="2">
    <source>
        <dbReference type="Proteomes" id="UP000325945"/>
    </source>
</evidence>
<reference evidence="2" key="1">
    <citation type="submission" date="2019-04" db="EMBL/GenBank/DDBJ databases">
        <title>Friends and foes A comparative genomics studyof 23 Aspergillus species from section Flavi.</title>
        <authorList>
            <consortium name="DOE Joint Genome Institute"/>
            <person name="Kjaerbolling I."/>
            <person name="Vesth T."/>
            <person name="Frisvad J.C."/>
            <person name="Nybo J.L."/>
            <person name="Theobald S."/>
            <person name="Kildgaard S."/>
            <person name="Isbrandt T."/>
            <person name="Kuo A."/>
            <person name="Sato A."/>
            <person name="Lyhne E.K."/>
            <person name="Kogle M.E."/>
            <person name="Wiebenga A."/>
            <person name="Kun R.S."/>
            <person name="Lubbers R.J."/>
            <person name="Makela M.R."/>
            <person name="Barry K."/>
            <person name="Chovatia M."/>
            <person name="Clum A."/>
            <person name="Daum C."/>
            <person name="Haridas S."/>
            <person name="He G."/>
            <person name="LaButti K."/>
            <person name="Lipzen A."/>
            <person name="Mondo S."/>
            <person name="Riley R."/>
            <person name="Salamov A."/>
            <person name="Simmons B.A."/>
            <person name="Magnuson J.K."/>
            <person name="Henrissat B."/>
            <person name="Mortensen U.H."/>
            <person name="Larsen T.O."/>
            <person name="Devries R.P."/>
            <person name="Grigoriev I.V."/>
            <person name="Machida M."/>
            <person name="Baker S.E."/>
            <person name="Andersen M.R."/>
        </authorList>
    </citation>
    <scope>NUCLEOTIDE SEQUENCE [LARGE SCALE GENOMIC DNA]</scope>
    <source>
        <strain evidence="2">CBS 130017</strain>
    </source>
</reference>
<accession>A0A5N6X9A3</accession>
<gene>
    <name evidence="1" type="ORF">BDV39DRAFT_43637</name>
</gene>
<proteinExistence type="predicted"/>
<dbReference type="AlphaFoldDB" id="A0A5N6X9A3"/>
<evidence type="ECO:0000313" key="1">
    <source>
        <dbReference type="EMBL" id="KAE8329815.1"/>
    </source>
</evidence>
<name>A0A5N6X9A3_9EURO</name>
<dbReference type="Proteomes" id="UP000325945">
    <property type="component" value="Unassembled WGS sequence"/>
</dbReference>
<sequence>MDIGVLALMSQHPRIAPCVDELVWDVSMEIKRHMTFRYHLSENHYHFNRIIRDYKNGSKNGMDLGALSQTLPLSRRLKHVTITVLMSRWMRMTHRYPSATQ</sequence>
<organism evidence="1 2">
    <name type="scientific">Aspergillus sergii</name>
    <dbReference type="NCBI Taxonomy" id="1034303"/>
    <lineage>
        <taxon>Eukaryota</taxon>
        <taxon>Fungi</taxon>
        <taxon>Dikarya</taxon>
        <taxon>Ascomycota</taxon>
        <taxon>Pezizomycotina</taxon>
        <taxon>Eurotiomycetes</taxon>
        <taxon>Eurotiomycetidae</taxon>
        <taxon>Eurotiales</taxon>
        <taxon>Aspergillaceae</taxon>
        <taxon>Aspergillus</taxon>
        <taxon>Aspergillus subgen. Circumdati</taxon>
    </lineage>
</organism>
<dbReference type="EMBL" id="ML741777">
    <property type="protein sequence ID" value="KAE8329815.1"/>
    <property type="molecule type" value="Genomic_DNA"/>
</dbReference>